<dbReference type="Proteomes" id="UP000828390">
    <property type="component" value="Unassembled WGS sequence"/>
</dbReference>
<proteinExistence type="predicted"/>
<dbReference type="EMBL" id="JAIWYP010000015">
    <property type="protein sequence ID" value="KAH3703104.1"/>
    <property type="molecule type" value="Genomic_DNA"/>
</dbReference>
<reference evidence="1" key="2">
    <citation type="submission" date="2020-11" db="EMBL/GenBank/DDBJ databases">
        <authorList>
            <person name="McCartney M.A."/>
            <person name="Auch B."/>
            <person name="Kono T."/>
            <person name="Mallez S."/>
            <person name="Becker A."/>
            <person name="Gohl D.M."/>
            <person name="Silverstein K.A.T."/>
            <person name="Koren S."/>
            <person name="Bechman K.B."/>
            <person name="Herman A."/>
            <person name="Abrahante J.E."/>
            <person name="Garbe J."/>
        </authorList>
    </citation>
    <scope>NUCLEOTIDE SEQUENCE</scope>
    <source>
        <strain evidence="1">Duluth1</strain>
        <tissue evidence="1">Whole animal</tissue>
    </source>
</reference>
<dbReference type="AlphaFoldDB" id="A0A9D3YQL9"/>
<evidence type="ECO:0000313" key="1">
    <source>
        <dbReference type="EMBL" id="KAH3703104.1"/>
    </source>
</evidence>
<protein>
    <submittedName>
        <fullName evidence="1">Uncharacterized protein</fullName>
    </submittedName>
</protein>
<evidence type="ECO:0000313" key="2">
    <source>
        <dbReference type="Proteomes" id="UP000828390"/>
    </source>
</evidence>
<name>A0A9D3YQL9_DREPO</name>
<organism evidence="1 2">
    <name type="scientific">Dreissena polymorpha</name>
    <name type="common">Zebra mussel</name>
    <name type="synonym">Mytilus polymorpha</name>
    <dbReference type="NCBI Taxonomy" id="45954"/>
    <lineage>
        <taxon>Eukaryota</taxon>
        <taxon>Metazoa</taxon>
        <taxon>Spiralia</taxon>
        <taxon>Lophotrochozoa</taxon>
        <taxon>Mollusca</taxon>
        <taxon>Bivalvia</taxon>
        <taxon>Autobranchia</taxon>
        <taxon>Heteroconchia</taxon>
        <taxon>Euheterodonta</taxon>
        <taxon>Imparidentia</taxon>
        <taxon>Neoheterodontei</taxon>
        <taxon>Myida</taxon>
        <taxon>Dreissenoidea</taxon>
        <taxon>Dreissenidae</taxon>
        <taxon>Dreissena</taxon>
    </lineage>
</organism>
<gene>
    <name evidence="1" type="ORF">DPMN_078133</name>
</gene>
<accession>A0A9D3YQL9</accession>
<reference evidence="1" key="1">
    <citation type="journal article" date="2019" name="bioRxiv">
        <title>The Genome of the Zebra Mussel, Dreissena polymorpha: A Resource for Invasive Species Research.</title>
        <authorList>
            <person name="McCartney M.A."/>
            <person name="Auch B."/>
            <person name="Kono T."/>
            <person name="Mallez S."/>
            <person name="Zhang Y."/>
            <person name="Obille A."/>
            <person name="Becker A."/>
            <person name="Abrahante J.E."/>
            <person name="Garbe J."/>
            <person name="Badalamenti J.P."/>
            <person name="Herman A."/>
            <person name="Mangelson H."/>
            <person name="Liachko I."/>
            <person name="Sullivan S."/>
            <person name="Sone E.D."/>
            <person name="Koren S."/>
            <person name="Silverstein K.A.T."/>
            <person name="Beckman K.B."/>
            <person name="Gohl D.M."/>
        </authorList>
    </citation>
    <scope>NUCLEOTIDE SEQUENCE</scope>
    <source>
        <strain evidence="1">Duluth1</strain>
        <tissue evidence="1">Whole animal</tissue>
    </source>
</reference>
<keyword evidence="2" id="KW-1185">Reference proteome</keyword>
<sequence length="63" mass="7261">MPSQYPPRSVMVSFHVPTGVSPQHRTVENVQPLNPALELEHAPVRQIYQGLMFPKHYNLRIVK</sequence>
<comment type="caution">
    <text evidence="1">The sequence shown here is derived from an EMBL/GenBank/DDBJ whole genome shotgun (WGS) entry which is preliminary data.</text>
</comment>